<dbReference type="KEGG" id="ngr:NAEGRDRAFT_80100"/>
<dbReference type="RefSeq" id="XP_002676033.1">
    <property type="nucleotide sequence ID" value="XM_002675987.1"/>
</dbReference>
<evidence type="ECO:0000256" key="2">
    <source>
        <dbReference type="SAM" id="SignalP"/>
    </source>
</evidence>
<protein>
    <submittedName>
        <fullName evidence="3">Predicted protein</fullName>
    </submittedName>
</protein>
<dbReference type="InterPro" id="IPR015816">
    <property type="entry name" value="Vitellinogen_b-sht_N"/>
</dbReference>
<dbReference type="Gene3D" id="1.25.10.20">
    <property type="entry name" value="Vitellinogen, superhelical"/>
    <property type="match status" value="1"/>
</dbReference>
<dbReference type="GeneID" id="8861964"/>
<feature type="signal peptide" evidence="2">
    <location>
        <begin position="1"/>
        <end position="36"/>
    </location>
</feature>
<name>D2VIL1_NAEGR</name>
<reference evidence="3 4" key="1">
    <citation type="journal article" date="2010" name="Cell">
        <title>The genome of Naegleria gruberi illuminates early eukaryotic versatility.</title>
        <authorList>
            <person name="Fritz-Laylin L.K."/>
            <person name="Prochnik S.E."/>
            <person name="Ginger M.L."/>
            <person name="Dacks J.B."/>
            <person name="Carpenter M.L."/>
            <person name="Field M.C."/>
            <person name="Kuo A."/>
            <person name="Paredez A."/>
            <person name="Chapman J."/>
            <person name="Pham J."/>
            <person name="Shu S."/>
            <person name="Neupane R."/>
            <person name="Cipriano M."/>
            <person name="Mancuso J."/>
            <person name="Tu H."/>
            <person name="Salamov A."/>
            <person name="Lindquist E."/>
            <person name="Shapiro H."/>
            <person name="Lucas S."/>
            <person name="Grigoriev I.V."/>
            <person name="Cande W.Z."/>
            <person name="Fulton C."/>
            <person name="Rokhsar D.S."/>
            <person name="Dawson S.C."/>
        </authorList>
    </citation>
    <scope>NUCLEOTIDE SEQUENCE [LARGE SCALE GENOMIC DNA]</scope>
    <source>
        <strain evidence="3 4">NEG-M</strain>
    </source>
</reference>
<feature type="region of interest" description="Disordered" evidence="1">
    <location>
        <begin position="1137"/>
        <end position="1204"/>
    </location>
</feature>
<dbReference type="Proteomes" id="UP000006671">
    <property type="component" value="Unassembled WGS sequence"/>
</dbReference>
<dbReference type="GO" id="GO:0005319">
    <property type="term" value="F:lipid transporter activity"/>
    <property type="evidence" value="ECO:0007669"/>
    <property type="project" value="InterPro"/>
</dbReference>
<dbReference type="Gene3D" id="2.30.230.10">
    <property type="entry name" value="Lipovitellin, beta-sheet shell regions, chain A"/>
    <property type="match status" value="1"/>
</dbReference>
<keyword evidence="4" id="KW-1185">Reference proteome</keyword>
<dbReference type="VEuPathDB" id="AmoebaDB:NAEGRDRAFT_80100"/>
<keyword evidence="2" id="KW-0732">Signal</keyword>
<proteinExistence type="predicted"/>
<feature type="compositionally biased region" description="Polar residues" evidence="1">
    <location>
        <begin position="1165"/>
        <end position="1189"/>
    </location>
</feature>
<sequence length="1465" mass="164118">MRTSAVKNETWNRAMIPRSLLMLSLILLWTVAFVESKKQQTKPTKFAKIVCPPNSNLTYTFKTTSLIGNRGLASSKKGSSGNVETQLSGELVLTCPSRKTNEKSGLIDKSAKNKNVILLTFNQVSFLQFQGSSKGVSGRKYRRLLTSKDMTKKMNEFPMIFIQSKTGHIQKMVFRQSETRYIRSLKKGILRLFTTETRRQSRSQTDGVLGKYRQNYHKQFRRGVVSKKRKGLAIYQKFTQDDFISFLPPSKRHLHYEGAHLVSVSLKKKVIRKAGLRLKVTFGPSKEVHYAFKEFERIAHSKIKKDDLVDNESKSNELETLFVGSVKLKKAEKTSQDLKEEIGQVIINLEKNGRDAKLGSQFQFENSFMTNKYDKKAMNQINRRRFSTKFFRRLLNAAKTDPSLSRNANSLLSALAKYSKLHPIKSAKILLNELKKGVDKLLNSNDMTEKQKISLKNYLESVQNLVATIRSTPIQEKLIKLSTLHPYLAKNYIYSSVVVPTPPKSAFSFLKLLKSKGLSAFSRRGNKKFKFSSQMNEDVKKNAFMAYADLAHRIRDNRVQQHIVKEILTKISASTNLNELQTYIHALNNAGKGVDIEIIRSFLTDKRIPDTIKVLLADNLKKRQTDESAVDSLINSLVVTKGLSSVVKASLINAQTEREKHLKSGASVTHFSKAHKKNKSEEIRTAVKNYLYTVGTKQSGEQLSKALKIKNKTSNALAKKVKKFQSSIESRALLSHEDLTLLEAFDEMERAQVLGIGRFFRRLGSRIKSAARAVGGAVRRAARVVGRGVARAARAVGRAVVTGAKAVAKGVVKAANWVKEKVEAAINAVTNVVNKIKSYFGPATFANQQACIKVSVDSEMCLRESTFIEFIRKQGDMSTIKKAKHFSFEALVGCQSINVYTGFLVYAGASFECSAENSGIDILLLAKAKLNAKLFSKEFVVIDGSAELTKRGEQPLTDNIYLKVFQTTFVNGNFVPEKIRKVIDACFSETKPIFEKRFPKLFSYNIQIMAGPIPISFNFNTALNTGVELKYGICLAKLEASSSLEPYVSLELTGSASVGVPVAKAGIKLTATITYRIIPRIAFEKCNLCAMLQQRLDGVKFDVGLSATFMKWTKNWDFYSKQTKPYVKTLFEKCVSSTGYKPSSNDSPLQFTNKRDSEQPEAAASTDSSAPEQNPQGYNTEGAPSTKNVATEGPSKLRKKVGSALSKKATSYQSMFGPNAEKIAVSGGAPPKPSKQTLRSPVTSQRDVVWSTAFLKQKVPAAAIKDLGLEKLRRLPKEYFEIKSEDRAKIPNEILLLPPADFIKFLGKLPDRYQKSTETEIPSNASVKVWSSEVLEKQIPKQIYSKVPLRYLRHLYPDILQIRKRVMLQIPSTSYTQGNKGIVTWVCKNYGDLCKTLVESIKKNEEVDYSDLLSLIPAEQPKVVSSKSSPKSNNSTKASRNPKGRDYFSRGRPVELDIEFHRIKQ</sequence>
<feature type="compositionally biased region" description="Polar residues" evidence="1">
    <location>
        <begin position="1137"/>
        <end position="1152"/>
    </location>
</feature>
<dbReference type="InterPro" id="IPR011030">
    <property type="entry name" value="Lipovitellin_superhlx_dom"/>
</dbReference>
<dbReference type="InParanoid" id="D2VIL1"/>
<dbReference type="EMBL" id="GG738874">
    <property type="protein sequence ID" value="EFC43289.1"/>
    <property type="molecule type" value="Genomic_DNA"/>
</dbReference>
<gene>
    <name evidence="3" type="ORF">NAEGRDRAFT_80100</name>
</gene>
<evidence type="ECO:0000313" key="4">
    <source>
        <dbReference type="Proteomes" id="UP000006671"/>
    </source>
</evidence>
<feature type="compositionally biased region" description="Low complexity" evidence="1">
    <location>
        <begin position="1421"/>
        <end position="1435"/>
    </location>
</feature>
<accession>D2VIL1</accession>
<feature type="chain" id="PRO_5003038661" evidence="2">
    <location>
        <begin position="37"/>
        <end position="1465"/>
    </location>
</feature>
<organism evidence="4">
    <name type="scientific">Naegleria gruberi</name>
    <name type="common">Amoeba</name>
    <dbReference type="NCBI Taxonomy" id="5762"/>
    <lineage>
        <taxon>Eukaryota</taxon>
        <taxon>Discoba</taxon>
        <taxon>Heterolobosea</taxon>
        <taxon>Tetramitia</taxon>
        <taxon>Eutetramitia</taxon>
        <taxon>Vahlkampfiidae</taxon>
        <taxon>Naegleria</taxon>
    </lineage>
</organism>
<feature type="region of interest" description="Disordered" evidence="1">
    <location>
        <begin position="1421"/>
        <end position="1450"/>
    </location>
</feature>
<evidence type="ECO:0000256" key="1">
    <source>
        <dbReference type="SAM" id="MobiDB-lite"/>
    </source>
</evidence>
<evidence type="ECO:0000313" key="3">
    <source>
        <dbReference type="EMBL" id="EFC43289.1"/>
    </source>
</evidence>
<dbReference type="SUPFAM" id="SSF48431">
    <property type="entry name" value="Lipovitellin-phosvitin complex, superhelical domain"/>
    <property type="match status" value="1"/>
</dbReference>